<name>A0A0N9WE68_PSEFL</name>
<dbReference type="RefSeq" id="WP_054594542.1">
    <property type="nucleotide sequence ID" value="NZ_CP012830.1"/>
</dbReference>
<proteinExistence type="predicted"/>
<dbReference type="Pfam" id="PF10014">
    <property type="entry name" value="2OG-Fe_Oxy_2"/>
    <property type="match status" value="1"/>
</dbReference>
<protein>
    <recommendedName>
        <fullName evidence="3">2OG-Fe dioxygenase family protein</fullName>
    </recommendedName>
</protein>
<gene>
    <name evidence="1" type="ORF">AO353_08615</name>
</gene>
<sequence>MNNLPAWVCTELSELRARYIQHRFIFIEGKKLLGYLRCLGATDSDITSLQRVSESLQSDPTLPFRKSRNGRFLFDYKKSSISRLEYQPFVLSYDEDFVRFDSNQLRSFEEINDDLQLNTAFQALLCIKSMIINKVYIHPRKNLLPDRHRNVCTVFNLRTLTTPELLGEPALEGVHSDGVEHTMTTLLGTKNMSSDSAVTFIHDAREKNGVSWDNAREHYVLGKVQHRHFLDTLLIVDSEKKHSLSPVYATDESQEATRDMLIFFTRRPTALLHNTNPFDSLDSHEVLPMRIQVPSVGLNVDSIG</sequence>
<reference evidence="2" key="1">
    <citation type="submission" date="2015-09" db="EMBL/GenBank/DDBJ databases">
        <title>Whole genome sequence of Pseudomonas fluorescens FW300-N2E3.</title>
        <authorList>
            <person name="Ray J."/>
            <person name="Melnyk R."/>
            <person name="Deutschbauer A."/>
        </authorList>
    </citation>
    <scope>NUCLEOTIDE SEQUENCE [LARGE SCALE GENOMIC DNA]</scope>
    <source>
        <strain evidence="2">FW300-N2E3</strain>
    </source>
</reference>
<dbReference type="InterPro" id="IPR018724">
    <property type="entry name" value="2OG-Fe_dioxygenase"/>
</dbReference>
<dbReference type="AlphaFoldDB" id="A0A0N9WE68"/>
<dbReference type="EMBL" id="CP012830">
    <property type="protein sequence ID" value="ALI01119.1"/>
    <property type="molecule type" value="Genomic_DNA"/>
</dbReference>
<evidence type="ECO:0000313" key="2">
    <source>
        <dbReference type="Proteomes" id="UP000066487"/>
    </source>
</evidence>
<evidence type="ECO:0008006" key="3">
    <source>
        <dbReference type="Google" id="ProtNLM"/>
    </source>
</evidence>
<organism evidence="1 2">
    <name type="scientific">Pseudomonas fluorescens</name>
    <dbReference type="NCBI Taxonomy" id="294"/>
    <lineage>
        <taxon>Bacteria</taxon>
        <taxon>Pseudomonadati</taxon>
        <taxon>Pseudomonadota</taxon>
        <taxon>Gammaproteobacteria</taxon>
        <taxon>Pseudomonadales</taxon>
        <taxon>Pseudomonadaceae</taxon>
        <taxon>Pseudomonas</taxon>
    </lineage>
</organism>
<dbReference type="OrthoDB" id="6681382at2"/>
<dbReference type="Gene3D" id="2.60.120.620">
    <property type="entry name" value="q2cbj1_9rhob like domain"/>
    <property type="match status" value="1"/>
</dbReference>
<reference evidence="1 2" key="2">
    <citation type="journal article" date="2018" name="Nature">
        <title>Mutant phenotypes for thousands of bacterial genes of unknown function.</title>
        <authorList>
            <person name="Price M.N."/>
            <person name="Wetmore K.M."/>
            <person name="Waters R.J."/>
            <person name="Callaghan M."/>
            <person name="Ray J."/>
            <person name="Liu H."/>
            <person name="Kuehl J.V."/>
            <person name="Melnyk R.A."/>
            <person name="Lamson J.S."/>
            <person name="Suh Y."/>
            <person name="Carlson H.K."/>
            <person name="Esquivel Z."/>
            <person name="Sadeeshkumar H."/>
            <person name="Chakraborty R."/>
            <person name="Zane G.M."/>
            <person name="Rubin B.E."/>
            <person name="Wall J.D."/>
            <person name="Visel A."/>
            <person name="Bristow J."/>
            <person name="Blow M.J."/>
            <person name="Arkin A.P."/>
            <person name="Deutschbauer A.M."/>
        </authorList>
    </citation>
    <scope>NUCLEOTIDE SEQUENCE [LARGE SCALE GENOMIC DNA]</scope>
    <source>
        <strain evidence="1 2">FW300-N2E3</strain>
    </source>
</reference>
<dbReference type="GO" id="GO:0051213">
    <property type="term" value="F:dioxygenase activity"/>
    <property type="evidence" value="ECO:0007669"/>
    <property type="project" value="InterPro"/>
</dbReference>
<dbReference type="Proteomes" id="UP000066487">
    <property type="component" value="Chromosome"/>
</dbReference>
<evidence type="ECO:0000313" key="1">
    <source>
        <dbReference type="EMBL" id="ALI01119.1"/>
    </source>
</evidence>
<accession>A0A0N9WE68</accession>